<feature type="domain" description="HTH luxR-type" evidence="3">
    <location>
        <begin position="602"/>
        <end position="667"/>
    </location>
</feature>
<accession>A0ABU4HSR9</accession>
<gene>
    <name evidence="4" type="ORF">R7226_18600</name>
</gene>
<sequence>ATGSADLAAAVERRLAAPGPDAVAVARAAAVLGERATRDDLAALARREPAATTVAADRLARADVLEPGGWTFVHPLVREAVQATIPPGERADLHTRAAARLSARGARLEEVAAHLLASEPGDSAETVSTLRAAARVAIAEGAPDTAVAYLRRALREQPGETERAGLLLELGELEVLIGDPAGTARLGEAIAAGLSDDEVARARSARARVLLYTDLDDAVADLEAAVELAREPRLRLQLEATLLDATAYDTLLRERRLELLTAPGEPSPVRLAHRMMESAYGCAPIEQTSALAWQTVGGGQLIDALGTVTATYNLAVIALRHAELRELADTALAEGEREARRTGSRMSALLVEHARAMWHLTFGSLTAGEAFARSAFETMSELRLGLPLVSTATALSEILRERGAVEEASARLEAVQLPPGAERTIVYPDFLSARAMVRWQRGGREVAEADLREARAVLIAGGWRAPLKSMASLRLIHLLAERGERDEALALADEEEAIVRGIGTPGALGLVLHARGLALGGEEGIELMGEAVALLEQSPLLLQTGWAQHDHGAALRRARRRADAREPLRAALDLGRRIGATRLADSAREELLASGARPRREALSGVEALTPSERRVAELAAQGMTNRDIVETLWVTRKTVELHLGHTYAKLGIRSRAQLAEALGGEAAATQN</sequence>
<evidence type="ECO:0000256" key="1">
    <source>
        <dbReference type="ARBA" id="ARBA00022741"/>
    </source>
</evidence>
<reference evidence="4 5" key="2">
    <citation type="submission" date="2023-10" db="EMBL/GenBank/DDBJ databases">
        <authorList>
            <person name="Han X.F."/>
        </authorList>
    </citation>
    <scope>NUCLEOTIDE SEQUENCE [LARGE SCALE GENOMIC DNA]</scope>
    <source>
        <strain evidence="4 5">KCTC 39840</strain>
    </source>
</reference>
<dbReference type="PANTHER" id="PTHR16305">
    <property type="entry name" value="TESTICULAR SOLUBLE ADENYLYL CYCLASE"/>
    <property type="match status" value="1"/>
</dbReference>
<evidence type="ECO:0000259" key="3">
    <source>
        <dbReference type="PROSITE" id="PS50043"/>
    </source>
</evidence>
<dbReference type="InterPro" id="IPR036388">
    <property type="entry name" value="WH-like_DNA-bd_sf"/>
</dbReference>
<dbReference type="InterPro" id="IPR000792">
    <property type="entry name" value="Tscrpt_reg_LuxR_C"/>
</dbReference>
<dbReference type="Gene3D" id="1.10.10.10">
    <property type="entry name" value="Winged helix-like DNA-binding domain superfamily/Winged helix DNA-binding domain"/>
    <property type="match status" value="1"/>
</dbReference>
<name>A0ABU4HSR9_9ACTN</name>
<dbReference type="CDD" id="cd06170">
    <property type="entry name" value="LuxR_C_like"/>
    <property type="match status" value="1"/>
</dbReference>
<organism evidence="4 5">
    <name type="scientific">Conexibacter stalactiti</name>
    <dbReference type="NCBI Taxonomy" id="1940611"/>
    <lineage>
        <taxon>Bacteria</taxon>
        <taxon>Bacillati</taxon>
        <taxon>Actinomycetota</taxon>
        <taxon>Thermoleophilia</taxon>
        <taxon>Solirubrobacterales</taxon>
        <taxon>Conexibacteraceae</taxon>
        <taxon>Conexibacter</taxon>
    </lineage>
</organism>
<proteinExistence type="predicted"/>
<dbReference type="InterPro" id="IPR016032">
    <property type="entry name" value="Sig_transdc_resp-reg_C-effctor"/>
</dbReference>
<keyword evidence="1" id="KW-0547">Nucleotide-binding</keyword>
<dbReference type="PANTHER" id="PTHR16305:SF35">
    <property type="entry name" value="TRANSCRIPTIONAL ACTIVATOR DOMAIN"/>
    <property type="match status" value="1"/>
</dbReference>
<dbReference type="SUPFAM" id="SSF46894">
    <property type="entry name" value="C-terminal effector domain of the bipartite response regulators"/>
    <property type="match status" value="1"/>
</dbReference>
<dbReference type="RefSeq" id="WP_318598746.1">
    <property type="nucleotide sequence ID" value="NZ_JAWSTH010000054.1"/>
</dbReference>
<evidence type="ECO:0000313" key="4">
    <source>
        <dbReference type="EMBL" id="MDW5596363.1"/>
    </source>
</evidence>
<dbReference type="Proteomes" id="UP001284601">
    <property type="component" value="Unassembled WGS sequence"/>
</dbReference>
<dbReference type="PROSITE" id="PS50043">
    <property type="entry name" value="HTH_LUXR_2"/>
    <property type="match status" value="1"/>
</dbReference>
<dbReference type="PRINTS" id="PR00038">
    <property type="entry name" value="HTHLUXR"/>
</dbReference>
<comment type="caution">
    <text evidence="4">The sequence shown here is derived from an EMBL/GenBank/DDBJ whole genome shotgun (WGS) entry which is preliminary data.</text>
</comment>
<evidence type="ECO:0000256" key="2">
    <source>
        <dbReference type="ARBA" id="ARBA00022840"/>
    </source>
</evidence>
<dbReference type="SMART" id="SM00421">
    <property type="entry name" value="HTH_LUXR"/>
    <property type="match status" value="1"/>
</dbReference>
<evidence type="ECO:0000313" key="5">
    <source>
        <dbReference type="Proteomes" id="UP001284601"/>
    </source>
</evidence>
<dbReference type="EMBL" id="JAWSTH010000054">
    <property type="protein sequence ID" value="MDW5596363.1"/>
    <property type="molecule type" value="Genomic_DNA"/>
</dbReference>
<feature type="non-terminal residue" evidence="4">
    <location>
        <position position="1"/>
    </location>
</feature>
<reference evidence="5" key="1">
    <citation type="submission" date="2023-07" db="EMBL/GenBank/DDBJ databases">
        <title>Conexibacter stalactiti sp. nov., isolated from stalactites in a lava cave and emended description of the genus Conexibacter.</title>
        <authorList>
            <person name="Lee S.D."/>
        </authorList>
    </citation>
    <scope>NUCLEOTIDE SEQUENCE [LARGE SCALE GENOMIC DNA]</scope>
    <source>
        <strain evidence="5">KCTC 39840</strain>
    </source>
</reference>
<dbReference type="Pfam" id="PF00196">
    <property type="entry name" value="GerE"/>
    <property type="match status" value="1"/>
</dbReference>
<keyword evidence="2" id="KW-0067">ATP-binding</keyword>
<protein>
    <submittedName>
        <fullName evidence="4">LuxR C-terminal-related transcriptional regulator</fullName>
    </submittedName>
</protein>
<keyword evidence="5" id="KW-1185">Reference proteome</keyword>